<dbReference type="Pfam" id="PF03992">
    <property type="entry name" value="ABM"/>
    <property type="match status" value="1"/>
</dbReference>
<dbReference type="STRING" id="311410.LA5095_06095"/>
<dbReference type="EMBL" id="CXWC01000005">
    <property type="protein sequence ID" value="CTQ69197.1"/>
    <property type="molecule type" value="Genomic_DNA"/>
</dbReference>
<proteinExistence type="predicted"/>
<reference evidence="3" key="1">
    <citation type="submission" date="2015-07" db="EMBL/GenBank/DDBJ databases">
        <authorList>
            <person name="Rodrigo-Torres Lidia"/>
            <person name="Arahal R.David."/>
        </authorList>
    </citation>
    <scope>NUCLEOTIDE SEQUENCE [LARGE SCALE GENOMIC DNA]</scope>
    <source>
        <strain evidence="3">CECT 5096</strain>
    </source>
</reference>
<dbReference type="AlphaFoldDB" id="A0A0M7A3J9"/>
<dbReference type="RefSeq" id="WP_051644865.1">
    <property type="nucleotide sequence ID" value="NZ_CANKXR010000012.1"/>
</dbReference>
<accession>A0A0M7A3J9</accession>
<gene>
    <name evidence="2" type="ORF">LA5096_02057</name>
</gene>
<evidence type="ECO:0000313" key="3">
    <source>
        <dbReference type="Proteomes" id="UP000049983"/>
    </source>
</evidence>
<dbReference type="GeneID" id="97669454"/>
<dbReference type="InterPro" id="IPR007138">
    <property type="entry name" value="ABM_dom"/>
</dbReference>
<sequence>MSYPHIISLIGYFTIPAENASAFRKNCEKMVALRDKEPGHLASAYSFDDNGGAVSREDYVSADAIIEHMKIGAHVFESTKALVEITGVEVHGPRDELEKLRGTLEPMQPRFFVTEYGFRR</sequence>
<dbReference type="OrthoDB" id="540574at2"/>
<protein>
    <recommendedName>
        <fullName evidence="1">ABM domain-containing protein</fullName>
    </recommendedName>
</protein>
<feature type="domain" description="ABM" evidence="1">
    <location>
        <begin position="7"/>
        <end position="70"/>
    </location>
</feature>
<evidence type="ECO:0000259" key="1">
    <source>
        <dbReference type="Pfam" id="PF03992"/>
    </source>
</evidence>
<keyword evidence="3" id="KW-1185">Reference proteome</keyword>
<name>A0A0M7A3J9_9HYPH</name>
<organism evidence="2 3">
    <name type="scientific">Roseibium album</name>
    <dbReference type="NCBI Taxonomy" id="311410"/>
    <lineage>
        <taxon>Bacteria</taxon>
        <taxon>Pseudomonadati</taxon>
        <taxon>Pseudomonadota</taxon>
        <taxon>Alphaproteobacteria</taxon>
        <taxon>Hyphomicrobiales</taxon>
        <taxon>Stappiaceae</taxon>
        <taxon>Roseibium</taxon>
    </lineage>
</organism>
<evidence type="ECO:0000313" key="2">
    <source>
        <dbReference type="EMBL" id="CTQ69197.1"/>
    </source>
</evidence>
<dbReference type="Proteomes" id="UP000049983">
    <property type="component" value="Unassembled WGS sequence"/>
</dbReference>